<dbReference type="EMBL" id="JASSZA010000016">
    <property type="protein sequence ID" value="KAK2091289.1"/>
    <property type="molecule type" value="Genomic_DNA"/>
</dbReference>
<reference evidence="2 3" key="1">
    <citation type="submission" date="2023-05" db="EMBL/GenBank/DDBJ databases">
        <title>B98-5 Cell Line De Novo Hybrid Assembly: An Optical Mapping Approach.</title>
        <authorList>
            <person name="Kananen K."/>
            <person name="Auerbach J.A."/>
            <person name="Kautto E."/>
            <person name="Blachly J.S."/>
        </authorList>
    </citation>
    <scope>NUCLEOTIDE SEQUENCE [LARGE SCALE GENOMIC DNA]</scope>
    <source>
        <strain evidence="2">B95-8</strain>
        <tissue evidence="2">Cell line</tissue>
    </source>
</reference>
<keyword evidence="3" id="KW-1185">Reference proteome</keyword>
<feature type="region of interest" description="Disordered" evidence="1">
    <location>
        <begin position="34"/>
        <end position="74"/>
    </location>
</feature>
<feature type="compositionally biased region" description="Low complexity" evidence="1">
    <location>
        <begin position="49"/>
        <end position="58"/>
    </location>
</feature>
<evidence type="ECO:0000256" key="1">
    <source>
        <dbReference type="SAM" id="MobiDB-lite"/>
    </source>
</evidence>
<evidence type="ECO:0000313" key="2">
    <source>
        <dbReference type="EMBL" id="KAK2091289.1"/>
    </source>
</evidence>
<feature type="non-terminal residue" evidence="2">
    <location>
        <position position="1"/>
    </location>
</feature>
<comment type="caution">
    <text evidence="2">The sequence shown here is derived from an EMBL/GenBank/DDBJ whole genome shotgun (WGS) entry which is preliminary data.</text>
</comment>
<dbReference type="Proteomes" id="UP001266305">
    <property type="component" value="Unassembled WGS sequence"/>
</dbReference>
<evidence type="ECO:0000313" key="3">
    <source>
        <dbReference type="Proteomes" id="UP001266305"/>
    </source>
</evidence>
<accession>A0ABQ9U2J7</accession>
<proteinExistence type="predicted"/>
<organism evidence="2 3">
    <name type="scientific">Saguinus oedipus</name>
    <name type="common">Cotton-top tamarin</name>
    <name type="synonym">Oedipomidas oedipus</name>
    <dbReference type="NCBI Taxonomy" id="9490"/>
    <lineage>
        <taxon>Eukaryota</taxon>
        <taxon>Metazoa</taxon>
        <taxon>Chordata</taxon>
        <taxon>Craniata</taxon>
        <taxon>Vertebrata</taxon>
        <taxon>Euteleostomi</taxon>
        <taxon>Mammalia</taxon>
        <taxon>Eutheria</taxon>
        <taxon>Euarchontoglires</taxon>
        <taxon>Primates</taxon>
        <taxon>Haplorrhini</taxon>
        <taxon>Platyrrhini</taxon>
        <taxon>Cebidae</taxon>
        <taxon>Callitrichinae</taxon>
        <taxon>Saguinus</taxon>
    </lineage>
</organism>
<sequence>WAFPRGGLEGRRRRRGGGPHRVPFEAAAQLCQRKTAGRRRARGLRRQRAAAAAAAARWGRGRGGGERGARARPR</sequence>
<feature type="compositionally biased region" description="Basic and acidic residues" evidence="1">
    <location>
        <begin position="63"/>
        <end position="74"/>
    </location>
</feature>
<name>A0ABQ9U2J7_SAGOE</name>
<feature type="non-terminal residue" evidence="2">
    <location>
        <position position="74"/>
    </location>
</feature>
<protein>
    <submittedName>
        <fullName evidence="2">Uncharacterized protein</fullName>
    </submittedName>
</protein>
<feature type="compositionally biased region" description="Basic residues" evidence="1">
    <location>
        <begin position="35"/>
        <end position="48"/>
    </location>
</feature>
<feature type="region of interest" description="Disordered" evidence="1">
    <location>
        <begin position="1"/>
        <end position="22"/>
    </location>
</feature>
<gene>
    <name evidence="2" type="ORF">P7K49_030573</name>
</gene>